<feature type="region of interest" description="Disordered" evidence="1">
    <location>
        <begin position="26"/>
        <end position="48"/>
    </location>
</feature>
<dbReference type="OrthoDB" id="4096201at2759"/>
<protein>
    <submittedName>
        <fullName evidence="2">Uncharacterized protein</fullName>
    </submittedName>
</protein>
<feature type="region of interest" description="Disordered" evidence="1">
    <location>
        <begin position="215"/>
        <end position="237"/>
    </location>
</feature>
<organism evidence="2 3">
    <name type="scientific">Sugiyamaella lignohabitans</name>
    <dbReference type="NCBI Taxonomy" id="796027"/>
    <lineage>
        <taxon>Eukaryota</taxon>
        <taxon>Fungi</taxon>
        <taxon>Dikarya</taxon>
        <taxon>Ascomycota</taxon>
        <taxon>Saccharomycotina</taxon>
        <taxon>Dipodascomycetes</taxon>
        <taxon>Dipodascales</taxon>
        <taxon>Trichomonascaceae</taxon>
        <taxon>Sugiyamaella</taxon>
    </lineage>
</organism>
<feature type="compositionally biased region" description="Acidic residues" evidence="1">
    <location>
        <begin position="134"/>
        <end position="147"/>
    </location>
</feature>
<dbReference type="Proteomes" id="UP000189580">
    <property type="component" value="Chromosome a"/>
</dbReference>
<dbReference type="EMBL" id="CP014501">
    <property type="protein sequence ID" value="ANB13160.1"/>
    <property type="molecule type" value="Genomic_DNA"/>
</dbReference>
<evidence type="ECO:0000256" key="1">
    <source>
        <dbReference type="SAM" id="MobiDB-lite"/>
    </source>
</evidence>
<proteinExistence type="predicted"/>
<keyword evidence="3" id="KW-1185">Reference proteome</keyword>
<gene>
    <name evidence="2" type="ORF">AWJ20_1442</name>
</gene>
<evidence type="ECO:0000313" key="2">
    <source>
        <dbReference type="EMBL" id="ANB13160.1"/>
    </source>
</evidence>
<evidence type="ECO:0000313" key="3">
    <source>
        <dbReference type="Proteomes" id="UP000189580"/>
    </source>
</evidence>
<dbReference type="RefSeq" id="XP_018735637.1">
    <property type="nucleotide sequence ID" value="XM_018878322.1"/>
</dbReference>
<name>A0A167DQ72_9ASCO</name>
<accession>A0A167DQ72</accession>
<sequence>MATLPKPATSNLVKGKKHISFHKNPVVARTTPASATGAPTTTTPTPTGAAVASNIPSAHDHRKRLLCEASPSIIGSCRANKLRRLTPGHSYSENNDDDDDDEDDDIFFGISPSKKQQPNGLIPLSPPPIVYSSSEEEEDEDDDEDDVDGHNIAVTASSNLTSNPSSFYHKRSRTLSNSSLSQHRKLSRSHSSSSGGAARRMSLYSAAGFGGAAAGGSPCGQGGHGHHRRRRSMSVPESDQISRQRCFDYLVSAIDAVWAQYCDCTSFAESEIYDNKKQQNGSYPYEYPEQQDLPCSPVSLCEEDMGMDEPVLTPNTAVSEQPTSVRLMNLKERLLKAKYFFVDLLETLDMEKSAQFWHRWDLVKYATIELVEEADDDETIEDVSAELEEGRYYGMRC</sequence>
<dbReference type="GeneID" id="30033245"/>
<feature type="compositionally biased region" description="Acidic residues" evidence="1">
    <location>
        <begin position="94"/>
        <end position="106"/>
    </location>
</feature>
<dbReference type="AlphaFoldDB" id="A0A167DQ72"/>
<feature type="region of interest" description="Disordered" evidence="1">
    <location>
        <begin position="86"/>
        <end position="197"/>
    </location>
</feature>
<feature type="compositionally biased region" description="Polar residues" evidence="1">
    <location>
        <begin position="154"/>
        <end position="166"/>
    </location>
</feature>
<feature type="compositionally biased region" description="Low complexity" evidence="1">
    <location>
        <begin position="30"/>
        <end position="48"/>
    </location>
</feature>
<reference evidence="2 3" key="1">
    <citation type="submission" date="2016-02" db="EMBL/GenBank/DDBJ databases">
        <title>Complete genome sequence and transcriptome regulation of the pentose utilising yeast Sugiyamaella lignohabitans.</title>
        <authorList>
            <person name="Bellasio M."/>
            <person name="Peymann A."/>
            <person name="Valli M."/>
            <person name="Sipitzky M."/>
            <person name="Graf A."/>
            <person name="Sauer M."/>
            <person name="Marx H."/>
            <person name="Mattanovich D."/>
        </authorList>
    </citation>
    <scope>NUCLEOTIDE SEQUENCE [LARGE SCALE GENOMIC DNA]</scope>
    <source>
        <strain evidence="2 3">CBS 10342</strain>
    </source>
</reference>
<dbReference type="KEGG" id="slb:AWJ20_1442"/>